<sequence>MGAPVLDHHSGQTAKLTCESLNLAPPYPPNRRNTAMFGLKRSDLALAALFALVFGM</sequence>
<name>A0A8J3FKX7_9ACTN</name>
<gene>
    <name evidence="1" type="ORF">GCM10010124_41370</name>
</gene>
<protein>
    <submittedName>
        <fullName evidence="1">Uncharacterized protein</fullName>
    </submittedName>
</protein>
<keyword evidence="2" id="KW-1185">Reference proteome</keyword>
<evidence type="ECO:0000313" key="2">
    <source>
        <dbReference type="Proteomes" id="UP000662200"/>
    </source>
</evidence>
<dbReference type="EMBL" id="BMQC01000034">
    <property type="protein sequence ID" value="GGK44254.1"/>
    <property type="molecule type" value="Genomic_DNA"/>
</dbReference>
<evidence type="ECO:0000313" key="1">
    <source>
        <dbReference type="EMBL" id="GGK44254.1"/>
    </source>
</evidence>
<dbReference type="Proteomes" id="UP000662200">
    <property type="component" value="Unassembled WGS sequence"/>
</dbReference>
<reference evidence="1" key="1">
    <citation type="journal article" date="2014" name="Int. J. Syst. Evol. Microbiol.">
        <title>Complete genome sequence of Corynebacterium casei LMG S-19264T (=DSM 44701T), isolated from a smear-ripened cheese.</title>
        <authorList>
            <consortium name="US DOE Joint Genome Institute (JGI-PGF)"/>
            <person name="Walter F."/>
            <person name="Albersmeier A."/>
            <person name="Kalinowski J."/>
            <person name="Ruckert C."/>
        </authorList>
    </citation>
    <scope>NUCLEOTIDE SEQUENCE</scope>
    <source>
        <strain evidence="1">JCM 3091</strain>
    </source>
</reference>
<proteinExistence type="predicted"/>
<accession>A0A8J3FKX7</accession>
<dbReference type="AlphaFoldDB" id="A0A8J3FKX7"/>
<comment type="caution">
    <text evidence="1">The sequence shown here is derived from an EMBL/GenBank/DDBJ whole genome shotgun (WGS) entry which is preliminary data.</text>
</comment>
<organism evidence="1 2">
    <name type="scientific">Pilimelia terevasa</name>
    <dbReference type="NCBI Taxonomy" id="53372"/>
    <lineage>
        <taxon>Bacteria</taxon>
        <taxon>Bacillati</taxon>
        <taxon>Actinomycetota</taxon>
        <taxon>Actinomycetes</taxon>
        <taxon>Micromonosporales</taxon>
        <taxon>Micromonosporaceae</taxon>
        <taxon>Pilimelia</taxon>
    </lineage>
</organism>
<reference evidence="1" key="2">
    <citation type="submission" date="2020-09" db="EMBL/GenBank/DDBJ databases">
        <authorList>
            <person name="Sun Q."/>
            <person name="Ohkuma M."/>
        </authorList>
    </citation>
    <scope>NUCLEOTIDE SEQUENCE</scope>
    <source>
        <strain evidence="1">JCM 3091</strain>
    </source>
</reference>